<dbReference type="InterPro" id="IPR029787">
    <property type="entry name" value="Nucleotide_cyclase"/>
</dbReference>
<dbReference type="SUPFAM" id="SSF48452">
    <property type="entry name" value="TPR-like"/>
    <property type="match status" value="1"/>
</dbReference>
<dbReference type="PROSITE" id="PS50125">
    <property type="entry name" value="GUANYLATE_CYCLASE_2"/>
    <property type="match status" value="1"/>
</dbReference>
<dbReference type="PANTHER" id="PTHR43081:SF19">
    <property type="entry name" value="PH-SENSITIVE ADENYLATE CYCLASE RV1264"/>
    <property type="match status" value="1"/>
</dbReference>
<dbReference type="GO" id="GO:0035556">
    <property type="term" value="P:intracellular signal transduction"/>
    <property type="evidence" value="ECO:0007669"/>
    <property type="project" value="InterPro"/>
</dbReference>
<dbReference type="InterPro" id="IPR001054">
    <property type="entry name" value="A/G_cyclase"/>
</dbReference>
<dbReference type="Proteomes" id="UP000003250">
    <property type="component" value="Unassembled WGS sequence"/>
</dbReference>
<dbReference type="Gene3D" id="3.40.50.10070">
    <property type="entry name" value="TolB, N-terminal domain"/>
    <property type="match status" value="1"/>
</dbReference>
<dbReference type="GO" id="GO:0006171">
    <property type="term" value="P:cAMP biosynthetic process"/>
    <property type="evidence" value="ECO:0007669"/>
    <property type="project" value="TreeGrafter"/>
</dbReference>
<accession>H0HZF1</accession>
<dbReference type="Gene3D" id="1.25.40.10">
    <property type="entry name" value="Tetratricopeptide repeat domain"/>
    <property type="match status" value="1"/>
</dbReference>
<dbReference type="InterPro" id="IPR050697">
    <property type="entry name" value="Adenylyl/Guanylyl_Cyclase_3/4"/>
</dbReference>
<dbReference type="EMBL" id="AHAM01000250">
    <property type="protein sequence ID" value="EHK53863.1"/>
    <property type="molecule type" value="Genomic_DNA"/>
</dbReference>
<dbReference type="PANTHER" id="PTHR43081">
    <property type="entry name" value="ADENYLATE CYCLASE, TERMINAL-DIFFERENTIATION SPECIFIC-RELATED"/>
    <property type="match status" value="1"/>
</dbReference>
<keyword evidence="3" id="KW-1185">Reference proteome</keyword>
<dbReference type="CDD" id="cd07302">
    <property type="entry name" value="CHD"/>
    <property type="match status" value="1"/>
</dbReference>
<sequence>MAAILAADVVGYSRLIETDETATFERLRAHRKELFEPEIEKHHGRIFKLMGDGILAEFSSVVDAVECAVVLQHGMAERNDGVADDQRIYIRIGINLGDVIVEGEDRHGEGVVIAARLQQLAEPGGVALSRTVVEDVKHKLAFGFESVGEHRVKNIAEPISVYRVALDASASSPHMGSKRHRAKLRPWRAVAAALFLALAATAGWYGYEKLRPEQPAVASTPDSTIGVPIIVVLPFQNLTGDPAHDKLGIGITEDLRDLLWNFPEFQVVSGTSSVGQTNDPADIRDIARGFAAQFVIEGTVRRGGNGTVITAQLIDGMADTHLWSTRFEQASNDPTVLEKAAADTLSNSLGGMTGRMREAYERIAWSKPEAELTEYDYYVRGHTHHLRFTNEELNQAREIYVAGLERFPDSPLLRIKIAFVHYSNIYRVPRQEVAYSVVEMQRLAADSARFFRAGRRSRFEEYYFHWISTFTHQAVGDFAACIAKARAAVKLTPYDPWVRGTLVPAMAECGNPEEAVAWAKEAIRREPDGPSFWPEFYFNGLAWASYLAGHYDECVEIIQGMDDGPAQVLAACYARLGQPQQARDTLAAFLRERPDWVASEYIRLPLSDDLRRRWLDDIRAAGGLDK</sequence>
<dbReference type="PATRIC" id="fig|1107882.3.peg.5401"/>
<feature type="domain" description="Guanylate cyclase" evidence="1">
    <location>
        <begin position="3"/>
        <end position="118"/>
    </location>
</feature>
<dbReference type="InterPro" id="IPR011990">
    <property type="entry name" value="TPR-like_helical_dom_sf"/>
</dbReference>
<evidence type="ECO:0000259" key="1">
    <source>
        <dbReference type="PROSITE" id="PS50125"/>
    </source>
</evidence>
<evidence type="ECO:0000313" key="3">
    <source>
        <dbReference type="Proteomes" id="UP000003250"/>
    </source>
</evidence>
<dbReference type="SUPFAM" id="SSF55073">
    <property type="entry name" value="Nucleotide cyclase"/>
    <property type="match status" value="1"/>
</dbReference>
<protein>
    <submittedName>
        <fullName evidence="2">Adenylate/guanylate cyclase</fullName>
    </submittedName>
</protein>
<evidence type="ECO:0000313" key="2">
    <source>
        <dbReference type="EMBL" id="EHK53863.1"/>
    </source>
</evidence>
<dbReference type="GO" id="GO:0004016">
    <property type="term" value="F:adenylate cyclase activity"/>
    <property type="evidence" value="ECO:0007669"/>
    <property type="project" value="UniProtKB-ARBA"/>
</dbReference>
<reference evidence="2 3" key="1">
    <citation type="journal article" date="2012" name="J. Bacteriol.">
        <title>Draft Genome Sequence of Mesorhizobium alhagi CCNWXJ12-2T, a Novel Salt-Resistant Species Isolated from the Desert of Northwestern China.</title>
        <authorList>
            <person name="Zhou M."/>
            <person name="Chen W."/>
            <person name="Chen H."/>
            <person name="Wei G."/>
        </authorList>
    </citation>
    <scope>NUCLEOTIDE SEQUENCE [LARGE SCALE GENOMIC DNA]</scope>
    <source>
        <strain evidence="2 3">CCNWXJ12-2</strain>
    </source>
</reference>
<name>H0HZF1_9HYPH</name>
<organism evidence="2 3">
    <name type="scientific">Mesorhizobium alhagi CCNWXJ12-2</name>
    <dbReference type="NCBI Taxonomy" id="1107882"/>
    <lineage>
        <taxon>Bacteria</taxon>
        <taxon>Pseudomonadati</taxon>
        <taxon>Pseudomonadota</taxon>
        <taxon>Alphaproteobacteria</taxon>
        <taxon>Hyphomicrobiales</taxon>
        <taxon>Phyllobacteriaceae</taxon>
        <taxon>Allomesorhizobium</taxon>
    </lineage>
</organism>
<gene>
    <name evidence="2" type="ORF">MAXJ12_27923</name>
</gene>
<dbReference type="AlphaFoldDB" id="H0HZF1"/>
<dbReference type="Pfam" id="PF00211">
    <property type="entry name" value="Guanylate_cyc"/>
    <property type="match status" value="1"/>
</dbReference>
<proteinExistence type="predicted"/>
<dbReference type="Gene3D" id="3.30.70.1230">
    <property type="entry name" value="Nucleotide cyclase"/>
    <property type="match status" value="1"/>
</dbReference>